<keyword evidence="7" id="KW-1185">Reference proteome</keyword>
<dbReference type="PATRIC" id="fig|1302272.5.peg.63"/>
<dbReference type="PANTHER" id="PTHR30632">
    <property type="entry name" value="MOLYBDATE-BINDING PERIPLASMIC PROTEIN"/>
    <property type="match status" value="1"/>
</dbReference>
<dbReference type="Proteomes" id="UP000050911">
    <property type="component" value="Unassembled WGS sequence"/>
</dbReference>
<name>A0A0R1I092_9LACO</name>
<organism evidence="6 7">
    <name type="scientific">Secundilactobacillus kimchicus JCM 15530</name>
    <dbReference type="NCBI Taxonomy" id="1302272"/>
    <lineage>
        <taxon>Bacteria</taxon>
        <taxon>Bacillati</taxon>
        <taxon>Bacillota</taxon>
        <taxon>Bacilli</taxon>
        <taxon>Lactobacillales</taxon>
        <taxon>Lactobacillaceae</taxon>
        <taxon>Secundilactobacillus</taxon>
    </lineage>
</organism>
<dbReference type="GO" id="GO:0046872">
    <property type="term" value="F:metal ion binding"/>
    <property type="evidence" value="ECO:0007669"/>
    <property type="project" value="UniProtKB-KW"/>
</dbReference>
<dbReference type="EMBL" id="AZCX01000001">
    <property type="protein sequence ID" value="KRK49146.1"/>
    <property type="molecule type" value="Genomic_DNA"/>
</dbReference>
<dbReference type="PANTHER" id="PTHR30632:SF0">
    <property type="entry name" value="SULFATE-BINDING PROTEIN"/>
    <property type="match status" value="1"/>
</dbReference>
<feature type="binding site" evidence="5">
    <location>
        <position position="220"/>
    </location>
    <ligand>
        <name>molybdate</name>
        <dbReference type="ChEBI" id="CHEBI:36264"/>
    </ligand>
</feature>
<proteinExistence type="inferred from homology"/>
<evidence type="ECO:0000256" key="3">
    <source>
        <dbReference type="ARBA" id="ARBA00022723"/>
    </source>
</evidence>
<dbReference type="Gene3D" id="3.40.190.10">
    <property type="entry name" value="Periplasmic binding protein-like II"/>
    <property type="match status" value="2"/>
</dbReference>
<feature type="binding site" evidence="5">
    <location>
        <position position="93"/>
    </location>
    <ligand>
        <name>molybdate</name>
        <dbReference type="ChEBI" id="CHEBI:36264"/>
    </ligand>
</feature>
<dbReference type="GO" id="GO:0015689">
    <property type="term" value="P:molybdate ion transport"/>
    <property type="evidence" value="ECO:0007669"/>
    <property type="project" value="InterPro"/>
</dbReference>
<dbReference type="GO" id="GO:1901359">
    <property type="term" value="F:tungstate binding"/>
    <property type="evidence" value="ECO:0007669"/>
    <property type="project" value="UniProtKB-ARBA"/>
</dbReference>
<sequence length="283" mass="30260">MVAQVAIVIEWMIGIKSSLGGYMMKKTTMLKVLPIAIGAILLTGCGKSAADKSEKTTIHVSAAASLKDSMTDIKAKFEKKNANIKVDIDYAGSGQIVQRVKSGAPVDGVLLASEADSSALTKAKLASDQTKFAGNELVIVANKKAKVDTLTASQVKSYLKGTDKIAIGNVDSVPAGEYAKQSLTNLNLYTALKNQYVGAQDVRQVLSYVESGNAQAGFVYQTDAKISKKVKVIYKVPAKLHDAIGYYSDVVNDSKVKDETNKFLAYLQTDTAEKILAGYGFKI</sequence>
<dbReference type="PIRSF" id="PIRSF004846">
    <property type="entry name" value="ModA"/>
    <property type="match status" value="1"/>
</dbReference>
<feature type="binding site" evidence="5">
    <location>
        <position position="175"/>
    </location>
    <ligand>
        <name>molybdate</name>
        <dbReference type="ChEBI" id="CHEBI:36264"/>
    </ligand>
</feature>
<dbReference type="InterPro" id="IPR005950">
    <property type="entry name" value="ModA"/>
</dbReference>
<evidence type="ECO:0000313" key="6">
    <source>
        <dbReference type="EMBL" id="KRK49146.1"/>
    </source>
</evidence>
<keyword evidence="4" id="KW-0732">Signal</keyword>
<comment type="similarity">
    <text evidence="1">Belongs to the bacterial solute-binding protein ModA family.</text>
</comment>
<dbReference type="STRING" id="1302272.FC96_GL000064"/>
<comment type="caution">
    <text evidence="6">The sequence shown here is derived from an EMBL/GenBank/DDBJ whole genome shotgun (WGS) entry which is preliminary data.</text>
</comment>
<protein>
    <submittedName>
        <fullName evidence="6">Uncharacterized protein</fullName>
    </submittedName>
</protein>
<accession>A0A0R1I092</accession>
<keyword evidence="3 5" id="KW-0479">Metal-binding</keyword>
<dbReference type="Pfam" id="PF13531">
    <property type="entry name" value="SBP_bac_11"/>
    <property type="match status" value="1"/>
</dbReference>
<evidence type="ECO:0000313" key="7">
    <source>
        <dbReference type="Proteomes" id="UP000050911"/>
    </source>
</evidence>
<dbReference type="GO" id="GO:0030973">
    <property type="term" value="F:molybdate ion binding"/>
    <property type="evidence" value="ECO:0007669"/>
    <property type="project" value="TreeGrafter"/>
</dbReference>
<keyword evidence="2 5" id="KW-0500">Molybdenum</keyword>
<feature type="binding site" evidence="5">
    <location>
        <position position="65"/>
    </location>
    <ligand>
        <name>molybdate</name>
        <dbReference type="ChEBI" id="CHEBI:36264"/>
    </ligand>
</feature>
<evidence type="ECO:0000256" key="2">
    <source>
        <dbReference type="ARBA" id="ARBA00022505"/>
    </source>
</evidence>
<dbReference type="FunFam" id="3.40.190.10:FF:000035">
    <property type="entry name" value="Molybdate ABC transporter substrate-binding protein"/>
    <property type="match status" value="1"/>
</dbReference>
<dbReference type="SUPFAM" id="SSF53850">
    <property type="entry name" value="Periplasmic binding protein-like II"/>
    <property type="match status" value="1"/>
</dbReference>
<reference evidence="6 7" key="1">
    <citation type="journal article" date="2015" name="Genome Announc.">
        <title>Expanding the biotechnology potential of lactobacilli through comparative genomics of 213 strains and associated genera.</title>
        <authorList>
            <person name="Sun Z."/>
            <person name="Harris H.M."/>
            <person name="McCann A."/>
            <person name="Guo C."/>
            <person name="Argimon S."/>
            <person name="Zhang W."/>
            <person name="Yang X."/>
            <person name="Jeffery I.B."/>
            <person name="Cooney J.C."/>
            <person name="Kagawa T.F."/>
            <person name="Liu W."/>
            <person name="Song Y."/>
            <person name="Salvetti E."/>
            <person name="Wrobel A."/>
            <person name="Rasinkangas P."/>
            <person name="Parkhill J."/>
            <person name="Rea M.C."/>
            <person name="O'Sullivan O."/>
            <person name="Ritari J."/>
            <person name="Douillard F.P."/>
            <person name="Paul Ross R."/>
            <person name="Yang R."/>
            <person name="Briner A.E."/>
            <person name="Felis G.E."/>
            <person name="de Vos W.M."/>
            <person name="Barrangou R."/>
            <person name="Klaenhammer T.R."/>
            <person name="Caufield P.W."/>
            <person name="Cui Y."/>
            <person name="Zhang H."/>
            <person name="O'Toole P.W."/>
        </authorList>
    </citation>
    <scope>NUCLEOTIDE SEQUENCE [LARGE SCALE GENOMIC DNA]</scope>
    <source>
        <strain evidence="6 7">JCM 15530</strain>
    </source>
</reference>
<dbReference type="NCBIfam" id="TIGR01256">
    <property type="entry name" value="modA"/>
    <property type="match status" value="1"/>
</dbReference>
<evidence type="ECO:0000256" key="5">
    <source>
        <dbReference type="PIRSR" id="PIRSR004846-1"/>
    </source>
</evidence>
<evidence type="ECO:0000256" key="1">
    <source>
        <dbReference type="ARBA" id="ARBA00009175"/>
    </source>
</evidence>
<evidence type="ECO:0000256" key="4">
    <source>
        <dbReference type="ARBA" id="ARBA00022729"/>
    </source>
</evidence>
<feature type="binding site" evidence="5">
    <location>
        <position position="202"/>
    </location>
    <ligand>
        <name>molybdate</name>
        <dbReference type="ChEBI" id="CHEBI:36264"/>
    </ligand>
</feature>
<gene>
    <name evidence="6" type="ORF">FC96_GL000064</name>
</gene>
<dbReference type="InterPro" id="IPR050682">
    <property type="entry name" value="ModA/WtpA"/>
</dbReference>
<dbReference type="AlphaFoldDB" id="A0A0R1I092"/>